<evidence type="ECO:0000313" key="2">
    <source>
        <dbReference type="Proteomes" id="UP000178964"/>
    </source>
</evidence>
<dbReference type="InterPro" id="IPR036237">
    <property type="entry name" value="Xyl_isomerase-like_sf"/>
</dbReference>
<name>A0A1F4VM96_UNCKA</name>
<protein>
    <recommendedName>
        <fullName evidence="3">Xylose isomerase-like TIM barrel domain-containing protein</fullName>
    </recommendedName>
</protein>
<evidence type="ECO:0000313" key="1">
    <source>
        <dbReference type="EMBL" id="OGC58356.1"/>
    </source>
</evidence>
<evidence type="ECO:0008006" key="3">
    <source>
        <dbReference type="Google" id="ProtNLM"/>
    </source>
</evidence>
<dbReference type="EMBL" id="MEVK01000038">
    <property type="protein sequence ID" value="OGC58356.1"/>
    <property type="molecule type" value="Genomic_DNA"/>
</dbReference>
<dbReference type="SUPFAM" id="SSF51658">
    <property type="entry name" value="Xylose isomerase-like"/>
    <property type="match status" value="1"/>
</dbReference>
<accession>A0A1F4VM96</accession>
<dbReference type="Proteomes" id="UP000178964">
    <property type="component" value="Unassembled WGS sequence"/>
</dbReference>
<organism evidence="1 2">
    <name type="scientific">candidate division WWE3 bacterium RIFCSPLOWO2_01_FULL_42_11</name>
    <dbReference type="NCBI Taxonomy" id="1802627"/>
    <lineage>
        <taxon>Bacteria</taxon>
        <taxon>Katanobacteria</taxon>
    </lineage>
</organism>
<reference evidence="1 2" key="1">
    <citation type="journal article" date="2016" name="Nat. Commun.">
        <title>Thousands of microbial genomes shed light on interconnected biogeochemical processes in an aquifer system.</title>
        <authorList>
            <person name="Anantharaman K."/>
            <person name="Brown C.T."/>
            <person name="Hug L.A."/>
            <person name="Sharon I."/>
            <person name="Castelle C.J."/>
            <person name="Probst A.J."/>
            <person name="Thomas B.C."/>
            <person name="Singh A."/>
            <person name="Wilkins M.J."/>
            <person name="Karaoz U."/>
            <person name="Brodie E.L."/>
            <person name="Williams K.H."/>
            <person name="Hubbard S.S."/>
            <person name="Banfield J.F."/>
        </authorList>
    </citation>
    <scope>NUCLEOTIDE SEQUENCE [LARGE SCALE GENOMIC DNA]</scope>
</reference>
<sequence>MKVGINVVSIFLWILIPHWGMEIATWIAKKAGFDGIQALPVRGVRAGMRLSLPILSAEGPWNATTFQRHLNGLPGEAGGPTKWQDVILFPDPWGCDQNLNQLAFNRQSVGFQRIRHSFDWNFPFKQVVEIHKGMGLTLEQILNLVSKGRLTLVLDTAHCRQPEVLRELGTTYQIIESLLPSISMVHLQGLNKGEWQNLLAHGTGFLSSVLRELKRKGYQGPIVLEFNPFWFGPGYLINPVPTLRRLREAVQREAGRLVA</sequence>
<proteinExistence type="predicted"/>
<dbReference type="Gene3D" id="3.20.20.150">
    <property type="entry name" value="Divalent-metal-dependent TIM barrel enzymes"/>
    <property type="match status" value="1"/>
</dbReference>
<gene>
    <name evidence="1" type="ORF">A3A70_01455</name>
</gene>
<dbReference type="AlphaFoldDB" id="A0A1F4VM96"/>
<comment type="caution">
    <text evidence="1">The sequence shown here is derived from an EMBL/GenBank/DDBJ whole genome shotgun (WGS) entry which is preliminary data.</text>
</comment>